<protein>
    <submittedName>
        <fullName evidence="2">Uncharacterized protein</fullName>
    </submittedName>
</protein>
<proteinExistence type="predicted"/>
<feature type="transmembrane region" description="Helical" evidence="1">
    <location>
        <begin position="49"/>
        <end position="68"/>
    </location>
</feature>
<sequence>MNFSWKNTPASIRTAMVSAILGFVVRCSSTTTSSRNGRLTECSYFDGGAAFFGVVAIITGLVGCVVAFKRTDDKTLMLVISIVSVGVGVLHVLRGVGTVGGACN</sequence>
<evidence type="ECO:0000313" key="3">
    <source>
        <dbReference type="Proteomes" id="UP000011863"/>
    </source>
</evidence>
<keyword evidence="1" id="KW-0812">Transmembrane</keyword>
<dbReference type="KEGG" id="aym:YM304_36320"/>
<name>A0A6C7EJ03_ILUCY</name>
<evidence type="ECO:0000313" key="2">
    <source>
        <dbReference type="EMBL" id="BAN03946.1"/>
    </source>
</evidence>
<keyword evidence="1" id="KW-0472">Membrane</keyword>
<dbReference type="Proteomes" id="UP000011863">
    <property type="component" value="Chromosome"/>
</dbReference>
<keyword evidence="1" id="KW-1133">Transmembrane helix</keyword>
<reference evidence="2 3" key="1">
    <citation type="journal article" date="2013" name="Int. J. Syst. Evol. Microbiol.">
        <title>Ilumatobacter nonamiense sp. nov. and Ilumatobacter coccineum sp. nov., isolated from seashore sand.</title>
        <authorList>
            <person name="Matsumoto A."/>
            <person name="Kasai H."/>
            <person name="Matsuo Y."/>
            <person name="Shizuri Y."/>
            <person name="Ichikawa N."/>
            <person name="Fujita N."/>
            <person name="Omura S."/>
            <person name="Takahashi Y."/>
        </authorList>
    </citation>
    <scope>NUCLEOTIDE SEQUENCE [LARGE SCALE GENOMIC DNA]</scope>
    <source>
        <strain evidence="3">NBRC 103263 / KCTC 29153 / YM16-304</strain>
    </source>
</reference>
<keyword evidence="3" id="KW-1185">Reference proteome</keyword>
<feature type="transmembrane region" description="Helical" evidence="1">
    <location>
        <begin position="75"/>
        <end position="93"/>
    </location>
</feature>
<dbReference type="AlphaFoldDB" id="A0A6C7EJ03"/>
<organism evidence="2 3">
    <name type="scientific">Ilumatobacter coccineus (strain NBRC 103263 / KCTC 29153 / YM16-304)</name>
    <dbReference type="NCBI Taxonomy" id="1313172"/>
    <lineage>
        <taxon>Bacteria</taxon>
        <taxon>Bacillati</taxon>
        <taxon>Actinomycetota</taxon>
        <taxon>Acidimicrobiia</taxon>
        <taxon>Acidimicrobiales</taxon>
        <taxon>Ilumatobacteraceae</taxon>
        <taxon>Ilumatobacter</taxon>
    </lineage>
</organism>
<gene>
    <name evidence="2" type="ORF">YM304_36320</name>
</gene>
<dbReference type="RefSeq" id="WP_015443193.1">
    <property type="nucleotide sequence ID" value="NC_020520.1"/>
</dbReference>
<dbReference type="EMBL" id="AP012057">
    <property type="protein sequence ID" value="BAN03946.1"/>
    <property type="molecule type" value="Genomic_DNA"/>
</dbReference>
<accession>A0A6C7EJ03</accession>
<evidence type="ECO:0000256" key="1">
    <source>
        <dbReference type="SAM" id="Phobius"/>
    </source>
</evidence>